<dbReference type="AlphaFoldDB" id="A0A7M1AYV0"/>
<reference evidence="1 2" key="1">
    <citation type="submission" date="2019-06" db="EMBL/GenBank/DDBJ databases">
        <title>Sulfurimonas gotlandica sp. nov., a chemoautotrophic and psychrotolerant epsilonproteobacterium isolated from a pelagic redoxcline, and an emended description of the genus Sulfurimonas.</title>
        <authorList>
            <person name="Wang S."/>
            <person name="Jiang L."/>
            <person name="Shao Z."/>
        </authorList>
    </citation>
    <scope>NUCLEOTIDE SEQUENCE [LARGE SCALE GENOMIC DNA]</scope>
    <source>
        <strain evidence="1 2">B2</strain>
    </source>
</reference>
<evidence type="ECO:0000313" key="1">
    <source>
        <dbReference type="EMBL" id="QOP41738.1"/>
    </source>
</evidence>
<evidence type="ECO:0000313" key="2">
    <source>
        <dbReference type="Proteomes" id="UP000593910"/>
    </source>
</evidence>
<organism evidence="1 2">
    <name type="scientific">Sulfurimonas marina</name>
    <dbReference type="NCBI Taxonomy" id="2590551"/>
    <lineage>
        <taxon>Bacteria</taxon>
        <taxon>Pseudomonadati</taxon>
        <taxon>Campylobacterota</taxon>
        <taxon>Epsilonproteobacteria</taxon>
        <taxon>Campylobacterales</taxon>
        <taxon>Sulfurimonadaceae</taxon>
        <taxon>Sulfurimonas</taxon>
    </lineage>
</organism>
<sequence>MEAKSIRADKYLDTFEIQEHLKNVEYIIMATPAPEKYRATPIHFTIFLNTPEALPDEVKQPVLDKFCSDYKITNPTEVLSQLTAVGFAISNAQDTPMPMPLFKQQDRASVPHTPMHVIDFLADSNEFAEAKIKNLTGWSYSYNS</sequence>
<name>A0A7M1AYV0_9BACT</name>
<dbReference type="RefSeq" id="WP_193113057.1">
    <property type="nucleotide sequence ID" value="NZ_CP041165.1"/>
</dbReference>
<keyword evidence="2" id="KW-1185">Reference proteome</keyword>
<protein>
    <submittedName>
        <fullName evidence="1">Uncharacterized protein</fullName>
    </submittedName>
</protein>
<accession>A0A7M1AYV0</accession>
<dbReference type="KEGG" id="smax:FJR03_08300"/>
<gene>
    <name evidence="1" type="ORF">FJR03_08300</name>
</gene>
<proteinExistence type="predicted"/>
<dbReference type="EMBL" id="CP041165">
    <property type="protein sequence ID" value="QOP41738.1"/>
    <property type="molecule type" value="Genomic_DNA"/>
</dbReference>
<dbReference type="Proteomes" id="UP000593910">
    <property type="component" value="Chromosome"/>
</dbReference>